<evidence type="ECO:0000313" key="3">
    <source>
        <dbReference type="Proteomes" id="UP000054018"/>
    </source>
</evidence>
<feature type="compositionally biased region" description="Basic and acidic residues" evidence="1">
    <location>
        <begin position="19"/>
        <end position="29"/>
    </location>
</feature>
<protein>
    <submittedName>
        <fullName evidence="2">Uncharacterized protein</fullName>
    </submittedName>
</protein>
<keyword evidence="3" id="KW-1185">Reference proteome</keyword>
<organism evidence="2 3">
    <name type="scientific">Pisolithus microcarpus 441</name>
    <dbReference type="NCBI Taxonomy" id="765257"/>
    <lineage>
        <taxon>Eukaryota</taxon>
        <taxon>Fungi</taxon>
        <taxon>Dikarya</taxon>
        <taxon>Basidiomycota</taxon>
        <taxon>Agaricomycotina</taxon>
        <taxon>Agaricomycetes</taxon>
        <taxon>Agaricomycetidae</taxon>
        <taxon>Boletales</taxon>
        <taxon>Sclerodermatineae</taxon>
        <taxon>Pisolithaceae</taxon>
        <taxon>Pisolithus</taxon>
    </lineage>
</organism>
<evidence type="ECO:0000256" key="1">
    <source>
        <dbReference type="SAM" id="MobiDB-lite"/>
    </source>
</evidence>
<feature type="region of interest" description="Disordered" evidence="1">
    <location>
        <begin position="1"/>
        <end position="33"/>
    </location>
</feature>
<dbReference type="AlphaFoldDB" id="A0A0C9YPE7"/>
<evidence type="ECO:0000313" key="2">
    <source>
        <dbReference type="EMBL" id="KIK15679.1"/>
    </source>
</evidence>
<sequence length="78" mass="8528">MTARGHFIGARHLTNNANDRQRGRAPRDVDDTEVAQVAPSLGQEEAKFSDPTVGHNFWPYVTITTTGRSRSAVAVDCC</sequence>
<dbReference type="EMBL" id="KN833880">
    <property type="protein sequence ID" value="KIK15679.1"/>
    <property type="molecule type" value="Genomic_DNA"/>
</dbReference>
<name>A0A0C9YPE7_9AGAM</name>
<dbReference type="HOGENOM" id="CLU_2622930_0_0_1"/>
<reference evidence="2 3" key="1">
    <citation type="submission" date="2014-04" db="EMBL/GenBank/DDBJ databases">
        <authorList>
            <consortium name="DOE Joint Genome Institute"/>
            <person name="Kuo A."/>
            <person name="Kohler A."/>
            <person name="Costa M.D."/>
            <person name="Nagy L.G."/>
            <person name="Floudas D."/>
            <person name="Copeland A."/>
            <person name="Barry K.W."/>
            <person name="Cichocki N."/>
            <person name="Veneault-Fourrey C."/>
            <person name="LaButti K."/>
            <person name="Lindquist E.A."/>
            <person name="Lipzen A."/>
            <person name="Lundell T."/>
            <person name="Morin E."/>
            <person name="Murat C."/>
            <person name="Sun H."/>
            <person name="Tunlid A."/>
            <person name="Henrissat B."/>
            <person name="Grigoriev I.V."/>
            <person name="Hibbett D.S."/>
            <person name="Martin F."/>
            <person name="Nordberg H.P."/>
            <person name="Cantor M.N."/>
            <person name="Hua S.X."/>
        </authorList>
    </citation>
    <scope>NUCLEOTIDE SEQUENCE [LARGE SCALE GENOMIC DNA]</scope>
    <source>
        <strain evidence="2 3">441</strain>
    </source>
</reference>
<dbReference type="Proteomes" id="UP000054018">
    <property type="component" value="Unassembled WGS sequence"/>
</dbReference>
<proteinExistence type="predicted"/>
<accession>A0A0C9YPE7</accession>
<reference evidence="3" key="2">
    <citation type="submission" date="2015-01" db="EMBL/GenBank/DDBJ databases">
        <title>Evolutionary Origins and Diversification of the Mycorrhizal Mutualists.</title>
        <authorList>
            <consortium name="DOE Joint Genome Institute"/>
            <consortium name="Mycorrhizal Genomics Consortium"/>
            <person name="Kohler A."/>
            <person name="Kuo A."/>
            <person name="Nagy L.G."/>
            <person name="Floudas D."/>
            <person name="Copeland A."/>
            <person name="Barry K.W."/>
            <person name="Cichocki N."/>
            <person name="Veneault-Fourrey C."/>
            <person name="LaButti K."/>
            <person name="Lindquist E.A."/>
            <person name="Lipzen A."/>
            <person name="Lundell T."/>
            <person name="Morin E."/>
            <person name="Murat C."/>
            <person name="Riley R."/>
            <person name="Ohm R."/>
            <person name="Sun H."/>
            <person name="Tunlid A."/>
            <person name="Henrissat B."/>
            <person name="Grigoriev I.V."/>
            <person name="Hibbett D.S."/>
            <person name="Martin F."/>
        </authorList>
    </citation>
    <scope>NUCLEOTIDE SEQUENCE [LARGE SCALE GENOMIC DNA]</scope>
    <source>
        <strain evidence="3">441</strain>
    </source>
</reference>
<gene>
    <name evidence="2" type="ORF">PISMIDRAFT_291322</name>
</gene>